<dbReference type="EMBL" id="JAOWKY010000001">
    <property type="protein sequence ID" value="MCV2868727.1"/>
    <property type="molecule type" value="Genomic_DNA"/>
</dbReference>
<name>A0ABT2ZCD1_9RHOB</name>
<dbReference type="InterPro" id="IPR013762">
    <property type="entry name" value="Integrase-like_cat_sf"/>
</dbReference>
<evidence type="ECO:0000313" key="2">
    <source>
        <dbReference type="EMBL" id="MCV2868727.1"/>
    </source>
</evidence>
<protein>
    <submittedName>
        <fullName evidence="2">Site-specific integrase</fullName>
    </submittedName>
</protein>
<keyword evidence="3" id="KW-1185">Reference proteome</keyword>
<dbReference type="Gene3D" id="1.10.443.10">
    <property type="entry name" value="Intergrase catalytic core"/>
    <property type="match status" value="1"/>
</dbReference>
<keyword evidence="1" id="KW-0233">DNA recombination</keyword>
<comment type="caution">
    <text evidence="2">The sequence shown here is derived from an EMBL/GenBank/DDBJ whole genome shotgun (WGS) entry which is preliminary data.</text>
</comment>
<gene>
    <name evidence="2" type="ORF">OEW28_08815</name>
</gene>
<evidence type="ECO:0000256" key="1">
    <source>
        <dbReference type="ARBA" id="ARBA00023172"/>
    </source>
</evidence>
<sequence length="219" mass="24399">MQAIFGHPVWHGRGLRQAWQKPGPEIIHDGLYWVPLIAALSGARRAEIAGLLTEEVLTEDRILFFRIRKNINRGLKNAASRRDLPVHPQILELGFIEYLEARRAAGDADLFPDMRPTQGARWGDKIDFRFRKILKKELSGNPESKVLHSFRHYVATALGPAGVRDNVRKDILGHTGQGLTAERLTETATLRDKLDGLTQLPRLPLSRAPTGALAGVGRA</sequence>
<proteinExistence type="predicted"/>
<evidence type="ECO:0000313" key="3">
    <source>
        <dbReference type="Proteomes" id="UP001652542"/>
    </source>
</evidence>
<dbReference type="CDD" id="cd01184">
    <property type="entry name" value="INT_C_like_1"/>
    <property type="match status" value="1"/>
</dbReference>
<dbReference type="InterPro" id="IPR011010">
    <property type="entry name" value="DNA_brk_join_enz"/>
</dbReference>
<reference evidence="2 3" key="1">
    <citation type="submission" date="2022-10" db="EMBL/GenBank/DDBJ databases">
        <title>Defluviimonas sp. nov., isolated from ocean surface water.</title>
        <authorList>
            <person name="He W."/>
            <person name="Wang L."/>
            <person name="Zhang D.-F."/>
        </authorList>
    </citation>
    <scope>NUCLEOTIDE SEQUENCE [LARGE SCALE GENOMIC DNA]</scope>
    <source>
        <strain evidence="2 3">WL0002</strain>
    </source>
</reference>
<dbReference type="Proteomes" id="UP001652542">
    <property type="component" value="Unassembled WGS sequence"/>
</dbReference>
<dbReference type="RefSeq" id="WP_263734321.1">
    <property type="nucleotide sequence ID" value="NZ_JAOWKY010000001.1"/>
</dbReference>
<accession>A0ABT2ZCD1</accession>
<dbReference type="SUPFAM" id="SSF56349">
    <property type="entry name" value="DNA breaking-rejoining enzymes"/>
    <property type="match status" value="1"/>
</dbReference>
<organism evidence="2 3">
    <name type="scientific">Albidovulum marisflavi</name>
    <dbReference type="NCBI Taxonomy" id="2984159"/>
    <lineage>
        <taxon>Bacteria</taxon>
        <taxon>Pseudomonadati</taxon>
        <taxon>Pseudomonadota</taxon>
        <taxon>Alphaproteobacteria</taxon>
        <taxon>Rhodobacterales</taxon>
        <taxon>Paracoccaceae</taxon>
        <taxon>Albidovulum</taxon>
    </lineage>
</organism>